<feature type="transmembrane region" description="Helical" evidence="11">
    <location>
        <begin position="115"/>
        <end position="134"/>
    </location>
</feature>
<keyword evidence="4 10" id="KW-1003">Cell membrane</keyword>
<dbReference type="EMBL" id="VLLL01000005">
    <property type="protein sequence ID" value="TWJ15143.1"/>
    <property type="molecule type" value="Genomic_DNA"/>
</dbReference>
<proteinExistence type="inferred from homology"/>
<keyword evidence="6 10" id="KW-1278">Translocase</keyword>
<dbReference type="InterPro" id="IPR021050">
    <property type="entry name" value="Cyt_c_oxidase_su4_actinobac"/>
</dbReference>
<dbReference type="EC" id="7.1.1.9" evidence="10"/>
<protein>
    <recommendedName>
        <fullName evidence="10">Cytochrome c oxidase polypeptide 4</fullName>
        <ecNumber evidence="10">7.1.1.9</ecNumber>
    </recommendedName>
    <alternativeName>
        <fullName evidence="10">Cytochrome aa3 subunit 4</fullName>
    </alternativeName>
    <alternativeName>
        <fullName evidence="10">Cytochrome c oxidase polypeptide IV</fullName>
    </alternativeName>
</protein>
<dbReference type="GO" id="GO:0004129">
    <property type="term" value="F:cytochrome-c oxidase activity"/>
    <property type="evidence" value="ECO:0007669"/>
    <property type="project" value="UniProtKB-EC"/>
</dbReference>
<dbReference type="RefSeq" id="WP_147133346.1">
    <property type="nucleotide sequence ID" value="NZ_BAABIJ010000001.1"/>
</dbReference>
<evidence type="ECO:0000256" key="3">
    <source>
        <dbReference type="ARBA" id="ARBA00006870"/>
    </source>
</evidence>
<feature type="transmembrane region" description="Helical" evidence="11">
    <location>
        <begin position="7"/>
        <end position="25"/>
    </location>
</feature>
<evidence type="ECO:0000256" key="6">
    <source>
        <dbReference type="ARBA" id="ARBA00022967"/>
    </source>
</evidence>
<dbReference type="Proteomes" id="UP000321617">
    <property type="component" value="Unassembled WGS sequence"/>
</dbReference>
<keyword evidence="8 10" id="KW-0472">Membrane</keyword>
<evidence type="ECO:0000256" key="11">
    <source>
        <dbReference type="SAM" id="Phobius"/>
    </source>
</evidence>
<comment type="subunit">
    <text evidence="10">Associates with subunits I, II and III to form cytochrome c oxidase.</text>
</comment>
<sequence>MRTESKLFALITLSLYLFAAVYGWWTWYESPIGAIEVIGFTALILSGTLCAMCWGFFAFVARRLDLRPEDRPDGEIADAAGEVGFFSPGSYWPFGVALSATIAGVGVVFWMWWLIAVGMLAVLITTCGLLFEYYTGSRRLGPQ</sequence>
<evidence type="ECO:0000256" key="5">
    <source>
        <dbReference type="ARBA" id="ARBA00022692"/>
    </source>
</evidence>
<comment type="subcellular location">
    <subcellularLocation>
        <location evidence="2">Cell membrane</location>
        <topology evidence="2">Multi-pass membrane protein</topology>
    </subcellularLocation>
</comment>
<evidence type="ECO:0000256" key="7">
    <source>
        <dbReference type="ARBA" id="ARBA00022989"/>
    </source>
</evidence>
<comment type="function">
    <text evidence="1 10">Part of cytochrome c oxidase, its function is unknown.</text>
</comment>
<comment type="similarity">
    <text evidence="3 10">Belongs to the cytochrome c oxidase bacterial subunit CtaF family.</text>
</comment>
<evidence type="ECO:0000256" key="10">
    <source>
        <dbReference type="PIRNR" id="PIRNR017385"/>
    </source>
</evidence>
<evidence type="ECO:0000313" key="12">
    <source>
        <dbReference type="EMBL" id="TWJ15143.1"/>
    </source>
</evidence>
<dbReference type="GO" id="GO:0005886">
    <property type="term" value="C:plasma membrane"/>
    <property type="evidence" value="ECO:0007669"/>
    <property type="project" value="UniProtKB-SubCell"/>
</dbReference>
<name>A0A562VBA2_9ACTN</name>
<comment type="catalytic activity">
    <reaction evidence="9 10">
        <text>4 Fe(II)-[cytochrome c] + O2 + 8 H(+)(in) = 4 Fe(III)-[cytochrome c] + 2 H2O + 4 H(+)(out)</text>
        <dbReference type="Rhea" id="RHEA:11436"/>
        <dbReference type="Rhea" id="RHEA-COMP:10350"/>
        <dbReference type="Rhea" id="RHEA-COMP:14399"/>
        <dbReference type="ChEBI" id="CHEBI:15377"/>
        <dbReference type="ChEBI" id="CHEBI:15378"/>
        <dbReference type="ChEBI" id="CHEBI:15379"/>
        <dbReference type="ChEBI" id="CHEBI:29033"/>
        <dbReference type="ChEBI" id="CHEBI:29034"/>
        <dbReference type="EC" id="7.1.1.9"/>
    </reaction>
</comment>
<gene>
    <name evidence="12" type="ORF">LX16_0842</name>
</gene>
<evidence type="ECO:0000256" key="2">
    <source>
        <dbReference type="ARBA" id="ARBA00004651"/>
    </source>
</evidence>
<dbReference type="PIRSF" id="PIRSF017385">
    <property type="entry name" value="CtaF"/>
    <property type="match status" value="1"/>
</dbReference>
<dbReference type="AlphaFoldDB" id="A0A562VBA2"/>
<feature type="transmembrane region" description="Helical" evidence="11">
    <location>
        <begin position="91"/>
        <end position="109"/>
    </location>
</feature>
<comment type="caution">
    <text evidence="12">The sequence shown here is derived from an EMBL/GenBank/DDBJ whole genome shotgun (WGS) entry which is preliminary data.</text>
</comment>
<dbReference type="GO" id="GO:0022900">
    <property type="term" value="P:electron transport chain"/>
    <property type="evidence" value="ECO:0007669"/>
    <property type="project" value="InterPro"/>
</dbReference>
<evidence type="ECO:0000256" key="9">
    <source>
        <dbReference type="ARBA" id="ARBA00047816"/>
    </source>
</evidence>
<dbReference type="Pfam" id="PF12270">
    <property type="entry name" value="Cyt_c_ox_IV"/>
    <property type="match status" value="1"/>
</dbReference>
<keyword evidence="13" id="KW-1185">Reference proteome</keyword>
<evidence type="ECO:0000256" key="1">
    <source>
        <dbReference type="ARBA" id="ARBA00002536"/>
    </source>
</evidence>
<accession>A0A562VBA2</accession>
<evidence type="ECO:0000256" key="8">
    <source>
        <dbReference type="ARBA" id="ARBA00023136"/>
    </source>
</evidence>
<evidence type="ECO:0000313" key="13">
    <source>
        <dbReference type="Proteomes" id="UP000321617"/>
    </source>
</evidence>
<feature type="transmembrane region" description="Helical" evidence="11">
    <location>
        <begin position="37"/>
        <end position="61"/>
    </location>
</feature>
<keyword evidence="7 11" id="KW-1133">Transmembrane helix</keyword>
<organism evidence="12 13">
    <name type="scientific">Stackebrandtia albiflava</name>
    <dbReference type="NCBI Taxonomy" id="406432"/>
    <lineage>
        <taxon>Bacteria</taxon>
        <taxon>Bacillati</taxon>
        <taxon>Actinomycetota</taxon>
        <taxon>Actinomycetes</taxon>
        <taxon>Glycomycetales</taxon>
        <taxon>Glycomycetaceae</taxon>
        <taxon>Stackebrandtia</taxon>
    </lineage>
</organism>
<evidence type="ECO:0000256" key="4">
    <source>
        <dbReference type="ARBA" id="ARBA00022475"/>
    </source>
</evidence>
<dbReference type="OrthoDB" id="5244617at2"/>
<keyword evidence="5 11" id="KW-0812">Transmembrane</keyword>
<reference evidence="12 13" key="1">
    <citation type="journal article" date="2013" name="Stand. Genomic Sci.">
        <title>Genomic Encyclopedia of Type Strains, Phase I: The one thousand microbial genomes (KMG-I) project.</title>
        <authorList>
            <person name="Kyrpides N.C."/>
            <person name="Woyke T."/>
            <person name="Eisen J.A."/>
            <person name="Garrity G."/>
            <person name="Lilburn T.G."/>
            <person name="Beck B.J."/>
            <person name="Whitman W.B."/>
            <person name="Hugenholtz P."/>
            <person name="Klenk H.P."/>
        </authorList>
    </citation>
    <scope>NUCLEOTIDE SEQUENCE [LARGE SCALE GENOMIC DNA]</scope>
    <source>
        <strain evidence="12 13">DSM 45044</strain>
    </source>
</reference>